<evidence type="ECO:0000256" key="5">
    <source>
        <dbReference type="ARBA" id="ARBA00023136"/>
    </source>
</evidence>
<reference evidence="7 8" key="1">
    <citation type="submission" date="2023-06" db="EMBL/GenBank/DDBJ databases">
        <title>Roseiconus lacunae JC819 isolated from Gulf of Mannar region, Tamil Nadu.</title>
        <authorList>
            <person name="Pk S."/>
            <person name="Ch S."/>
            <person name="Ch V.R."/>
        </authorList>
    </citation>
    <scope>NUCLEOTIDE SEQUENCE [LARGE SCALE GENOMIC DNA]</scope>
    <source>
        <strain evidence="7 8">JC819</strain>
    </source>
</reference>
<dbReference type="Proteomes" id="UP001239462">
    <property type="component" value="Unassembled WGS sequence"/>
</dbReference>
<keyword evidence="3 6" id="KW-0812">Transmembrane</keyword>
<comment type="caution">
    <text evidence="7">The sequence shown here is derived from an EMBL/GenBank/DDBJ whole genome shotgun (WGS) entry which is preliminary data.</text>
</comment>
<feature type="transmembrane region" description="Helical" evidence="6">
    <location>
        <begin position="400"/>
        <end position="418"/>
    </location>
</feature>
<dbReference type="InterPro" id="IPR050833">
    <property type="entry name" value="Poly_Biosynth_Transport"/>
</dbReference>
<keyword evidence="8" id="KW-1185">Reference proteome</keyword>
<proteinExistence type="predicted"/>
<feature type="transmembrane region" description="Helical" evidence="6">
    <location>
        <begin position="17"/>
        <end position="40"/>
    </location>
</feature>
<feature type="transmembrane region" description="Helical" evidence="6">
    <location>
        <begin position="374"/>
        <end position="394"/>
    </location>
</feature>
<feature type="transmembrane region" description="Helical" evidence="6">
    <location>
        <begin position="344"/>
        <end position="367"/>
    </location>
</feature>
<feature type="transmembrane region" description="Helical" evidence="6">
    <location>
        <begin position="161"/>
        <end position="180"/>
    </location>
</feature>
<gene>
    <name evidence="7" type="ORF">QTN89_25710</name>
</gene>
<evidence type="ECO:0008006" key="9">
    <source>
        <dbReference type="Google" id="ProtNLM"/>
    </source>
</evidence>
<evidence type="ECO:0000256" key="3">
    <source>
        <dbReference type="ARBA" id="ARBA00022692"/>
    </source>
</evidence>
<evidence type="ECO:0000256" key="1">
    <source>
        <dbReference type="ARBA" id="ARBA00004651"/>
    </source>
</evidence>
<feature type="transmembrane region" description="Helical" evidence="6">
    <location>
        <begin position="96"/>
        <end position="115"/>
    </location>
</feature>
<feature type="transmembrane region" description="Helical" evidence="6">
    <location>
        <begin position="127"/>
        <end position="149"/>
    </location>
</feature>
<feature type="transmembrane region" description="Helical" evidence="6">
    <location>
        <begin position="186"/>
        <end position="207"/>
    </location>
</feature>
<protein>
    <recommendedName>
        <fullName evidence="9">Polysaccharide biosynthesis protein</fullName>
    </recommendedName>
</protein>
<keyword evidence="2" id="KW-1003">Cell membrane</keyword>
<sequence>MEPFAASNENRSHFSSVIAGILIGANVTGVMLSYALTLFLARTLDSNQFDSFVGAIAVLTMLGAVSEAGVGKYGYKRLPLADQASDTSERNAYLRFAKRTVFLCSAIFVACGIFLESALPNEAVEFTSITSVLFIPAVAGCGVAVDLLIASQSPITGTLIARALVPTITLSLIVVGSQTIRGFDATMAVICFGIGSTLGLLLCAALLQRFRWMGKTNVGEIQWQHWISRSLSYFAVTCAITWLFKAPLVMLHHLPHSAAELGLLAPAFETGCLVLLLSKSADKYYLPMLAVAIDQGDIETDERLRRRRQSLIGGAACIFWLAIVLIGKQILSLFGPQFVVSYPALLWVTTGACIWTLFSLSPSALLFMRRSKQLGLNLIFHSLALMVLIPIAFYQHGNTGVAFVFAVCLASTAAIARIQESIAWKSESETMAT</sequence>
<feature type="transmembrane region" description="Helical" evidence="6">
    <location>
        <begin position="52"/>
        <end position="75"/>
    </location>
</feature>
<evidence type="ECO:0000313" key="7">
    <source>
        <dbReference type="EMBL" id="MDM4018876.1"/>
    </source>
</evidence>
<dbReference type="EMBL" id="JASZZN010000027">
    <property type="protein sequence ID" value="MDM4018876.1"/>
    <property type="molecule type" value="Genomic_DNA"/>
</dbReference>
<dbReference type="PANTHER" id="PTHR30250">
    <property type="entry name" value="PST FAMILY PREDICTED COLANIC ACID TRANSPORTER"/>
    <property type="match status" value="1"/>
</dbReference>
<evidence type="ECO:0000313" key="8">
    <source>
        <dbReference type="Proteomes" id="UP001239462"/>
    </source>
</evidence>
<keyword evidence="4 6" id="KW-1133">Transmembrane helix</keyword>
<comment type="subcellular location">
    <subcellularLocation>
        <location evidence="1">Cell membrane</location>
        <topology evidence="1">Multi-pass membrane protein</topology>
    </subcellularLocation>
</comment>
<keyword evidence="5 6" id="KW-0472">Membrane</keyword>
<name>A0ABT7PQY4_9BACT</name>
<evidence type="ECO:0000256" key="6">
    <source>
        <dbReference type="SAM" id="Phobius"/>
    </source>
</evidence>
<feature type="transmembrane region" description="Helical" evidence="6">
    <location>
        <begin position="258"/>
        <end position="278"/>
    </location>
</feature>
<evidence type="ECO:0000256" key="2">
    <source>
        <dbReference type="ARBA" id="ARBA00022475"/>
    </source>
</evidence>
<dbReference type="RefSeq" id="WP_149498810.1">
    <property type="nucleotide sequence ID" value="NZ_CP141221.1"/>
</dbReference>
<organism evidence="7 8">
    <name type="scientific">Roseiconus lacunae</name>
    <dbReference type="NCBI Taxonomy" id="2605694"/>
    <lineage>
        <taxon>Bacteria</taxon>
        <taxon>Pseudomonadati</taxon>
        <taxon>Planctomycetota</taxon>
        <taxon>Planctomycetia</taxon>
        <taxon>Pirellulales</taxon>
        <taxon>Pirellulaceae</taxon>
        <taxon>Roseiconus</taxon>
    </lineage>
</organism>
<evidence type="ECO:0000256" key="4">
    <source>
        <dbReference type="ARBA" id="ARBA00022989"/>
    </source>
</evidence>
<feature type="transmembrane region" description="Helical" evidence="6">
    <location>
        <begin position="231"/>
        <end position="252"/>
    </location>
</feature>
<dbReference type="PANTHER" id="PTHR30250:SF11">
    <property type="entry name" value="O-ANTIGEN TRANSPORTER-RELATED"/>
    <property type="match status" value="1"/>
</dbReference>
<accession>A0ABT7PQY4</accession>
<feature type="transmembrane region" description="Helical" evidence="6">
    <location>
        <begin position="311"/>
        <end position="332"/>
    </location>
</feature>